<feature type="signal peptide" evidence="2">
    <location>
        <begin position="1"/>
        <end position="27"/>
    </location>
</feature>
<dbReference type="AlphaFoldDB" id="A0A1X7HTD4"/>
<dbReference type="PANTHER" id="PTHR30006:SF2">
    <property type="entry name" value="ABC TRANSPORTER SUBSTRATE-BINDING PROTEIN"/>
    <property type="match status" value="1"/>
</dbReference>
<protein>
    <submittedName>
        <fullName evidence="3">Putative spermidine/putrescine transport system substrate-binding protein</fullName>
    </submittedName>
</protein>
<dbReference type="PROSITE" id="PS51257">
    <property type="entry name" value="PROKAR_LIPOPROTEIN"/>
    <property type="match status" value="1"/>
</dbReference>
<evidence type="ECO:0000313" key="4">
    <source>
        <dbReference type="Proteomes" id="UP000192940"/>
    </source>
</evidence>
<dbReference type="GO" id="GO:0030288">
    <property type="term" value="C:outer membrane-bounded periplasmic space"/>
    <property type="evidence" value="ECO:0007669"/>
    <property type="project" value="TreeGrafter"/>
</dbReference>
<dbReference type="InterPro" id="IPR006059">
    <property type="entry name" value="SBP"/>
</dbReference>
<gene>
    <name evidence="3" type="ORF">SAMN05661091_5778</name>
</gene>
<evidence type="ECO:0000313" key="3">
    <source>
        <dbReference type="EMBL" id="SMF92343.1"/>
    </source>
</evidence>
<dbReference type="GO" id="GO:0015888">
    <property type="term" value="P:thiamine transport"/>
    <property type="evidence" value="ECO:0007669"/>
    <property type="project" value="TreeGrafter"/>
</dbReference>
<reference evidence="3 4" key="1">
    <citation type="submission" date="2017-04" db="EMBL/GenBank/DDBJ databases">
        <authorList>
            <person name="Afonso C.L."/>
            <person name="Miller P.J."/>
            <person name="Scott M.A."/>
            <person name="Spackman E."/>
            <person name="Goraichik I."/>
            <person name="Dimitrov K.M."/>
            <person name="Suarez D.L."/>
            <person name="Swayne D.E."/>
        </authorList>
    </citation>
    <scope>NUCLEOTIDE SEQUENCE [LARGE SCALE GENOMIC DNA]</scope>
    <source>
        <strain evidence="3 4">N3/975</strain>
    </source>
</reference>
<dbReference type="EMBL" id="LT840184">
    <property type="protein sequence ID" value="SMF92343.1"/>
    <property type="molecule type" value="Genomic_DNA"/>
</dbReference>
<evidence type="ECO:0000256" key="1">
    <source>
        <dbReference type="ARBA" id="ARBA00022729"/>
    </source>
</evidence>
<dbReference type="SUPFAM" id="SSF53850">
    <property type="entry name" value="Periplasmic binding protein-like II"/>
    <property type="match status" value="1"/>
</dbReference>
<dbReference type="RefSeq" id="WP_208916438.1">
    <property type="nucleotide sequence ID" value="NZ_LT840184.1"/>
</dbReference>
<proteinExistence type="predicted"/>
<keyword evidence="4" id="KW-1185">Reference proteome</keyword>
<dbReference type="Pfam" id="PF13416">
    <property type="entry name" value="SBP_bac_8"/>
    <property type="match status" value="1"/>
</dbReference>
<organism evidence="3 4">
    <name type="scientific">Paenibacillus uliginis N3/975</name>
    <dbReference type="NCBI Taxonomy" id="1313296"/>
    <lineage>
        <taxon>Bacteria</taxon>
        <taxon>Bacillati</taxon>
        <taxon>Bacillota</taxon>
        <taxon>Bacilli</taxon>
        <taxon>Bacillales</taxon>
        <taxon>Paenibacillaceae</taxon>
        <taxon>Paenibacillus</taxon>
    </lineage>
</organism>
<sequence>MKKLKLTLALVLSMGTLLTACSGGDKAAEGGKEAPTELVISTWGFAEDQLKKNLYEPFEKQYNVKIVTEIGNNTDRLNKIRQGSSKVDILYLSDYYALQAAEEGLLEKIDRKNIPNIDKLYDIAKAPTGEDYGPAHTVAQFGLAVNSDDVKTPVESWSDLWKAEFKNKIALPNITITTGPMMMDFAAKVGGGQDMDTEAAFKAIKEINPGVVKYYSKSADLVNMFAQGEIVAAPIQDTFFGSLKEALPSAQYITPKEGAYALMNTVNIVKGSKNKELAEKFINWHLSQEVQEANAKDRIDSPTNKEVKLTAEEAEGLTYGADVVENLKILDLNQVNKQMSGWIDRWNREIE</sequence>
<feature type="chain" id="PRO_5012597979" evidence="2">
    <location>
        <begin position="28"/>
        <end position="351"/>
    </location>
</feature>
<accession>A0A1X7HTD4</accession>
<keyword evidence="1 2" id="KW-0732">Signal</keyword>
<name>A0A1X7HTD4_9BACL</name>
<dbReference type="Proteomes" id="UP000192940">
    <property type="component" value="Chromosome I"/>
</dbReference>
<dbReference type="GO" id="GO:0030976">
    <property type="term" value="F:thiamine pyrophosphate binding"/>
    <property type="evidence" value="ECO:0007669"/>
    <property type="project" value="TreeGrafter"/>
</dbReference>
<dbReference type="STRING" id="1313296.SAMN05661091_5778"/>
<dbReference type="PANTHER" id="PTHR30006">
    <property type="entry name" value="THIAMINE-BINDING PERIPLASMIC PROTEIN-RELATED"/>
    <property type="match status" value="1"/>
</dbReference>
<dbReference type="Gene3D" id="3.40.190.10">
    <property type="entry name" value="Periplasmic binding protein-like II"/>
    <property type="match status" value="2"/>
</dbReference>
<dbReference type="GO" id="GO:0030975">
    <property type="term" value="F:thiamine binding"/>
    <property type="evidence" value="ECO:0007669"/>
    <property type="project" value="TreeGrafter"/>
</dbReference>
<dbReference type="CDD" id="cd13589">
    <property type="entry name" value="PBP2_polyamine_RpCGA009"/>
    <property type="match status" value="1"/>
</dbReference>
<evidence type="ECO:0000256" key="2">
    <source>
        <dbReference type="SAM" id="SignalP"/>
    </source>
</evidence>